<organism evidence="1 2">
    <name type="scientific">Gigaspora margarita</name>
    <dbReference type="NCBI Taxonomy" id="4874"/>
    <lineage>
        <taxon>Eukaryota</taxon>
        <taxon>Fungi</taxon>
        <taxon>Fungi incertae sedis</taxon>
        <taxon>Mucoromycota</taxon>
        <taxon>Glomeromycotina</taxon>
        <taxon>Glomeromycetes</taxon>
        <taxon>Diversisporales</taxon>
        <taxon>Gigasporaceae</taxon>
        <taxon>Gigaspora</taxon>
    </lineage>
</organism>
<comment type="caution">
    <text evidence="1">The sequence shown here is derived from an EMBL/GenBank/DDBJ whole genome shotgun (WGS) entry which is preliminary data.</text>
</comment>
<gene>
    <name evidence="1" type="ORF">GMARGA_LOCUS45678</name>
</gene>
<feature type="non-terminal residue" evidence="1">
    <location>
        <position position="56"/>
    </location>
</feature>
<protein>
    <submittedName>
        <fullName evidence="1">44537_t:CDS:1</fullName>
    </submittedName>
</protein>
<evidence type="ECO:0000313" key="2">
    <source>
        <dbReference type="Proteomes" id="UP000789901"/>
    </source>
</evidence>
<reference evidence="1 2" key="1">
    <citation type="submission" date="2021-06" db="EMBL/GenBank/DDBJ databases">
        <authorList>
            <person name="Kallberg Y."/>
            <person name="Tangrot J."/>
            <person name="Rosling A."/>
        </authorList>
    </citation>
    <scope>NUCLEOTIDE SEQUENCE [LARGE SCALE GENOMIC DNA]</scope>
    <source>
        <strain evidence="1 2">120-4 pot B 10/14</strain>
    </source>
</reference>
<keyword evidence="2" id="KW-1185">Reference proteome</keyword>
<dbReference type="EMBL" id="CAJVQB010164657">
    <property type="protein sequence ID" value="CAG8856857.1"/>
    <property type="molecule type" value="Genomic_DNA"/>
</dbReference>
<feature type="non-terminal residue" evidence="1">
    <location>
        <position position="1"/>
    </location>
</feature>
<evidence type="ECO:0000313" key="1">
    <source>
        <dbReference type="EMBL" id="CAG8856857.1"/>
    </source>
</evidence>
<dbReference type="Proteomes" id="UP000789901">
    <property type="component" value="Unassembled WGS sequence"/>
</dbReference>
<proteinExistence type="predicted"/>
<accession>A0ABN7XP96</accession>
<name>A0ABN7XP96_GIGMA</name>
<sequence>EDMNLKEKAAKFNDWCHDTDDWPIEETIPAKLLSATVPVLLPANPVPWWLPPLETP</sequence>